<reference evidence="1 2" key="2">
    <citation type="submission" date="2019-04" db="EMBL/GenBank/DDBJ databases">
        <title>The genome sequence of big-headed turtle.</title>
        <authorList>
            <person name="Gong S."/>
        </authorList>
    </citation>
    <scope>NUCLEOTIDE SEQUENCE [LARGE SCALE GENOMIC DNA]</scope>
    <source>
        <strain evidence="1">DO16091913</strain>
        <tissue evidence="1">Muscle</tissue>
    </source>
</reference>
<protein>
    <submittedName>
        <fullName evidence="1">Krueppel-like factor 9</fullName>
    </submittedName>
</protein>
<proteinExistence type="predicted"/>
<organism evidence="1 2">
    <name type="scientific">Platysternon megacephalum</name>
    <name type="common">big-headed turtle</name>
    <dbReference type="NCBI Taxonomy" id="55544"/>
    <lineage>
        <taxon>Eukaryota</taxon>
        <taxon>Metazoa</taxon>
        <taxon>Chordata</taxon>
        <taxon>Craniata</taxon>
        <taxon>Vertebrata</taxon>
        <taxon>Euteleostomi</taxon>
        <taxon>Archelosauria</taxon>
        <taxon>Testudinata</taxon>
        <taxon>Testudines</taxon>
        <taxon>Cryptodira</taxon>
        <taxon>Durocryptodira</taxon>
        <taxon>Testudinoidea</taxon>
        <taxon>Platysternidae</taxon>
        <taxon>Platysternon</taxon>
    </lineage>
</organism>
<keyword evidence="2" id="KW-1185">Reference proteome</keyword>
<evidence type="ECO:0000313" key="2">
    <source>
        <dbReference type="Proteomes" id="UP000297703"/>
    </source>
</evidence>
<name>A0A4D9F1N2_9SAUR</name>
<accession>A0A4D9F1N2</accession>
<sequence length="114" mass="12988">MDRLCSRKTPVHLGSYKRTNGGERFISNKKKVRMAPKELFVSALLNCEQDANSGNYSMYMYSVSLFSIHHLIILDTGLFKSTSCVAQFYSVNMQMIFFFSNEQRVVAVCIVANL</sequence>
<evidence type="ECO:0000313" key="1">
    <source>
        <dbReference type="EMBL" id="TFK15485.1"/>
    </source>
</evidence>
<dbReference type="AlphaFoldDB" id="A0A4D9F1N2"/>
<dbReference type="EMBL" id="QXTE01000004">
    <property type="protein sequence ID" value="TFK15485.1"/>
    <property type="molecule type" value="Genomic_DNA"/>
</dbReference>
<reference evidence="1 2" key="1">
    <citation type="submission" date="2019-04" db="EMBL/GenBank/DDBJ databases">
        <title>Draft genome of the big-headed turtle Platysternon megacephalum.</title>
        <authorList>
            <person name="Gong S."/>
        </authorList>
    </citation>
    <scope>NUCLEOTIDE SEQUENCE [LARGE SCALE GENOMIC DNA]</scope>
    <source>
        <strain evidence="1">DO16091913</strain>
        <tissue evidence="1">Muscle</tissue>
    </source>
</reference>
<comment type="caution">
    <text evidence="1">The sequence shown here is derived from an EMBL/GenBank/DDBJ whole genome shotgun (WGS) entry which is preliminary data.</text>
</comment>
<gene>
    <name evidence="1" type="ORF">DR999_PMT00779</name>
</gene>
<dbReference type="Proteomes" id="UP000297703">
    <property type="component" value="Unassembled WGS sequence"/>
</dbReference>